<comment type="caution">
    <text evidence="3">The sequence shown here is derived from an EMBL/GenBank/DDBJ whole genome shotgun (WGS) entry which is preliminary data.</text>
</comment>
<evidence type="ECO:0000259" key="2">
    <source>
        <dbReference type="PROSITE" id="PS50011"/>
    </source>
</evidence>
<protein>
    <submittedName>
        <fullName evidence="3">MAP kinase kinase MKK2/SSP33</fullName>
    </submittedName>
</protein>
<proteinExistence type="predicted"/>
<feature type="compositionally biased region" description="Basic and acidic residues" evidence="1">
    <location>
        <begin position="71"/>
        <end position="94"/>
    </location>
</feature>
<dbReference type="GO" id="GO:0004674">
    <property type="term" value="F:protein serine/threonine kinase activity"/>
    <property type="evidence" value="ECO:0007669"/>
    <property type="project" value="TreeGrafter"/>
</dbReference>
<dbReference type="SUPFAM" id="SSF56112">
    <property type="entry name" value="Protein kinase-like (PK-like)"/>
    <property type="match status" value="1"/>
</dbReference>
<gene>
    <name evidence="3" type="ORF">HOLleu_06001</name>
</gene>
<evidence type="ECO:0000256" key="1">
    <source>
        <dbReference type="SAM" id="MobiDB-lite"/>
    </source>
</evidence>
<dbReference type="GO" id="GO:0044773">
    <property type="term" value="P:mitotic DNA damage checkpoint signaling"/>
    <property type="evidence" value="ECO:0007669"/>
    <property type="project" value="TreeGrafter"/>
</dbReference>
<dbReference type="EMBL" id="JAIZAY010000002">
    <property type="protein sequence ID" value="KAJ8047102.1"/>
    <property type="molecule type" value="Genomic_DNA"/>
</dbReference>
<dbReference type="SMART" id="SM00220">
    <property type="entry name" value="S_TKc"/>
    <property type="match status" value="1"/>
</dbReference>
<dbReference type="PROSITE" id="PS50011">
    <property type="entry name" value="PROTEIN_KINASE_DOM"/>
    <property type="match status" value="1"/>
</dbReference>
<dbReference type="AlphaFoldDB" id="A0A9Q1CKC0"/>
<dbReference type="OrthoDB" id="5974690at2759"/>
<dbReference type="Proteomes" id="UP001152320">
    <property type="component" value="Chromosome 2"/>
</dbReference>
<evidence type="ECO:0000313" key="3">
    <source>
        <dbReference type="EMBL" id="KAJ8047102.1"/>
    </source>
</evidence>
<feature type="domain" description="Protein kinase" evidence="2">
    <location>
        <begin position="113"/>
        <end position="397"/>
    </location>
</feature>
<evidence type="ECO:0000313" key="4">
    <source>
        <dbReference type="Proteomes" id="UP001152320"/>
    </source>
</evidence>
<dbReference type="Gene3D" id="1.10.510.10">
    <property type="entry name" value="Transferase(Phosphotransferase) domain 1"/>
    <property type="match status" value="2"/>
</dbReference>
<dbReference type="PANTHER" id="PTHR44167:SF24">
    <property type="entry name" value="SERINE_THREONINE-PROTEIN KINASE CHK2"/>
    <property type="match status" value="1"/>
</dbReference>
<dbReference type="PANTHER" id="PTHR44167">
    <property type="entry name" value="OVARIAN-SPECIFIC SERINE/THREONINE-PROTEIN KINASE LOK-RELATED"/>
    <property type="match status" value="1"/>
</dbReference>
<dbReference type="InterPro" id="IPR000719">
    <property type="entry name" value="Prot_kinase_dom"/>
</dbReference>
<sequence length="397" mass="44613">MTGRNTKKNRKNFQRKTSKLKKLVDSFVCCFTANQNSEEKEDQANTIVEGIHEVGHTTLNDILTPKSVGEVAREDENSSGDEKQESNLKTKDDDPLNGVPVLQWSRFSKVYRYGLPVFLGEGDQGYVTLMKDSVTKKLVAVKTWHKDADTDVIMMSEMFRYELKAMMKFNGDKYFPDVIGILPNPDSAVCFSLVQEFIGDEKTKTSLSLAEYLEGKGERLTHQELISVTRDVAEALRTIHEKGWVHCDLKTDNVMLQETGQASPIIPTEYNPEGFWINEVPSVMIPNDESGVHAKMIDFGLAGPIGEAKVPLTFPESMKKVVYQLFPHIAPEVVKGLGNVPYSYESDIYSLGVLLKEVSSSRVQVLHKLSKKCLAKNPRKRPSISEVIYKLKDIQSS</sequence>
<dbReference type="GO" id="GO:0005634">
    <property type="term" value="C:nucleus"/>
    <property type="evidence" value="ECO:0007669"/>
    <property type="project" value="TreeGrafter"/>
</dbReference>
<dbReference type="CDD" id="cd00180">
    <property type="entry name" value="PKc"/>
    <property type="match status" value="1"/>
</dbReference>
<keyword evidence="3" id="KW-0418">Kinase</keyword>
<keyword evidence="3" id="KW-0808">Transferase</keyword>
<keyword evidence="4" id="KW-1185">Reference proteome</keyword>
<accession>A0A9Q1CKC0</accession>
<dbReference type="GO" id="GO:0005524">
    <property type="term" value="F:ATP binding"/>
    <property type="evidence" value="ECO:0007669"/>
    <property type="project" value="InterPro"/>
</dbReference>
<feature type="region of interest" description="Disordered" evidence="1">
    <location>
        <begin position="70"/>
        <end position="94"/>
    </location>
</feature>
<dbReference type="Pfam" id="PF00069">
    <property type="entry name" value="Pkinase"/>
    <property type="match status" value="1"/>
</dbReference>
<organism evidence="3 4">
    <name type="scientific">Holothuria leucospilota</name>
    <name type="common">Black long sea cucumber</name>
    <name type="synonym">Mertensiothuria leucospilota</name>
    <dbReference type="NCBI Taxonomy" id="206669"/>
    <lineage>
        <taxon>Eukaryota</taxon>
        <taxon>Metazoa</taxon>
        <taxon>Echinodermata</taxon>
        <taxon>Eleutherozoa</taxon>
        <taxon>Echinozoa</taxon>
        <taxon>Holothuroidea</taxon>
        <taxon>Aspidochirotacea</taxon>
        <taxon>Aspidochirotida</taxon>
        <taxon>Holothuriidae</taxon>
        <taxon>Holothuria</taxon>
    </lineage>
</organism>
<reference evidence="3" key="1">
    <citation type="submission" date="2021-10" db="EMBL/GenBank/DDBJ databases">
        <title>Tropical sea cucumber genome reveals ecological adaptation and Cuvierian tubules defense mechanism.</title>
        <authorList>
            <person name="Chen T."/>
        </authorList>
    </citation>
    <scope>NUCLEOTIDE SEQUENCE</scope>
    <source>
        <strain evidence="3">Nanhai2018</strain>
        <tissue evidence="3">Muscle</tissue>
    </source>
</reference>
<dbReference type="InterPro" id="IPR011009">
    <property type="entry name" value="Kinase-like_dom_sf"/>
</dbReference>
<name>A0A9Q1CKC0_HOLLE</name>